<keyword evidence="8" id="KW-1185">Reference proteome</keyword>
<keyword evidence="3 6" id="KW-0812">Transmembrane</keyword>
<reference evidence="7 8" key="1">
    <citation type="journal article" date="2015" name="Genome Announc.">
        <title>Expanding the biotechnology potential of lactobacilli through comparative genomics of 213 strains and associated genera.</title>
        <authorList>
            <person name="Sun Z."/>
            <person name="Harris H.M."/>
            <person name="McCann A."/>
            <person name="Guo C."/>
            <person name="Argimon S."/>
            <person name="Zhang W."/>
            <person name="Yang X."/>
            <person name="Jeffery I.B."/>
            <person name="Cooney J.C."/>
            <person name="Kagawa T.F."/>
            <person name="Liu W."/>
            <person name="Song Y."/>
            <person name="Salvetti E."/>
            <person name="Wrobel A."/>
            <person name="Rasinkangas P."/>
            <person name="Parkhill J."/>
            <person name="Rea M.C."/>
            <person name="O'Sullivan O."/>
            <person name="Ritari J."/>
            <person name="Douillard F.P."/>
            <person name="Paul Ross R."/>
            <person name="Yang R."/>
            <person name="Briner A.E."/>
            <person name="Felis G.E."/>
            <person name="de Vos W.M."/>
            <person name="Barrangou R."/>
            <person name="Klaenhammer T.R."/>
            <person name="Caufield P.W."/>
            <person name="Cui Y."/>
            <person name="Zhang H."/>
            <person name="O'Toole P.W."/>
        </authorList>
    </citation>
    <scope>NUCLEOTIDE SEQUENCE [LARGE SCALE GENOMIC DNA]</scope>
    <source>
        <strain evidence="7 8">DSM 19909</strain>
    </source>
</reference>
<protein>
    <recommendedName>
        <fullName evidence="6">Phosphatidylglycerol lysyltransferase</fullName>
        <ecNumber evidence="6">2.3.2.3</ecNumber>
    </recommendedName>
    <alternativeName>
        <fullName evidence="6">Lysylphosphatidylglycerol synthase</fullName>
    </alternativeName>
</protein>
<keyword evidence="2" id="KW-1003">Cell membrane</keyword>
<feature type="transmembrane region" description="Helical" evidence="6">
    <location>
        <begin position="314"/>
        <end position="330"/>
    </location>
</feature>
<keyword evidence="6" id="KW-0808">Transferase</keyword>
<evidence type="ECO:0000256" key="5">
    <source>
        <dbReference type="ARBA" id="ARBA00023136"/>
    </source>
</evidence>
<dbReference type="PANTHER" id="PTHR37693">
    <property type="entry name" value="PHOSPHATIDYLGLYCEROL LYSYLTRANSFERASE"/>
    <property type="match status" value="1"/>
</dbReference>
<gene>
    <name evidence="6" type="primary">mprF</name>
    <name evidence="7" type="ORF">FD04_GL002092</name>
</gene>
<comment type="similarity">
    <text evidence="6">Belongs to the LPG synthase family.</text>
</comment>
<comment type="function">
    <text evidence="6">Catalyzes the transfer of a lysyl group from L-lysyl-tRNA(Lys) to membrane-bound phosphatidylglycerol (PG), which produces lysylphosphatidylglycerol (LPG), a major component of the bacterial membrane with a positive net charge. LPG synthesis contributes to bacterial virulence as it is involved in the resistance mechanism against cationic antimicrobial peptides (CAMP) produces by the host's immune system (defensins, cathelicidins) and by the competing microorganisms.</text>
</comment>
<dbReference type="GO" id="GO:0005886">
    <property type="term" value="C:plasma membrane"/>
    <property type="evidence" value="ECO:0007669"/>
    <property type="project" value="UniProtKB-SubCell"/>
</dbReference>
<sequence length="348" mass="39383">MSRRNKIALGLIILLGVVIFGYSLRDVKLNILIRDFTTIHQGWLLTAVLCMLVYFALEGLVVKIFVDERIGQYSFKSALRIPLIEQLFNGITPFSSGGQPAQLIAMLQSGIDGGRASSILLMKFIVYQAMIVVNFLIALVIGFHYMVSKMSYLSLFVVFGFLIHFAVIIGLFMVMFWPQFTKKALRVVLSPVGWFGHQERKVDMIVRLDTKVDLFYEESVQLIGQWRLLLKVILITFVQLMSYYLVPYFIMLSLGYTQANIVMITCLHVLIVMVISIFPIPGGSGGAEYAFTILFGSYITNSSKLVLAMLLWRILTYYLGIFAGMIALTVKPDKLKNNRPTHSKLNQD</sequence>
<keyword evidence="6" id="KW-0443">Lipid metabolism</keyword>
<feature type="transmembrane region" description="Helical" evidence="6">
    <location>
        <begin position="44"/>
        <end position="66"/>
    </location>
</feature>
<evidence type="ECO:0000256" key="6">
    <source>
        <dbReference type="RuleBase" id="RU363042"/>
    </source>
</evidence>
<feature type="transmembrane region" description="Helical" evidence="6">
    <location>
        <begin position="124"/>
        <end position="146"/>
    </location>
</feature>
<organism evidence="7 8">
    <name type="scientific">Secundilactobacillus odoratitofui DSM 19909 = JCM 15043</name>
    <dbReference type="NCBI Taxonomy" id="1423776"/>
    <lineage>
        <taxon>Bacteria</taxon>
        <taxon>Bacillati</taxon>
        <taxon>Bacillota</taxon>
        <taxon>Bacilli</taxon>
        <taxon>Lactobacillales</taxon>
        <taxon>Lactobacillaceae</taxon>
        <taxon>Secundilactobacillus</taxon>
    </lineage>
</organism>
<evidence type="ECO:0000256" key="1">
    <source>
        <dbReference type="ARBA" id="ARBA00004651"/>
    </source>
</evidence>
<dbReference type="Proteomes" id="UP000051160">
    <property type="component" value="Unassembled WGS sequence"/>
</dbReference>
<evidence type="ECO:0000313" key="7">
    <source>
        <dbReference type="EMBL" id="KRK97230.1"/>
    </source>
</evidence>
<dbReference type="PANTHER" id="PTHR37693:SF1">
    <property type="entry name" value="INTEGRAL MEMBRANE PROTEIN"/>
    <property type="match status" value="1"/>
</dbReference>
<dbReference type="GO" id="GO:0050071">
    <property type="term" value="F:phosphatidylglycerol lysyltransferase activity"/>
    <property type="evidence" value="ECO:0007669"/>
    <property type="project" value="UniProtKB-EC"/>
</dbReference>
<dbReference type="OrthoDB" id="9810654at2"/>
<feature type="transmembrane region" description="Helical" evidence="6">
    <location>
        <begin position="228"/>
        <end position="250"/>
    </location>
</feature>
<keyword evidence="4 6" id="KW-1133">Transmembrane helix</keyword>
<dbReference type="STRING" id="1423776.FD04_GL002092"/>
<accession>A0A0R1LMV5</accession>
<dbReference type="EMBL" id="AZEE01000030">
    <property type="protein sequence ID" value="KRK97230.1"/>
    <property type="molecule type" value="Genomic_DNA"/>
</dbReference>
<proteinExistence type="inferred from homology"/>
<keyword evidence="5 6" id="KW-0472">Membrane</keyword>
<comment type="subcellular location">
    <subcellularLocation>
        <location evidence="1 6">Cell membrane</location>
        <topology evidence="1 6">Multi-pass membrane protein</topology>
    </subcellularLocation>
</comment>
<dbReference type="Pfam" id="PF03706">
    <property type="entry name" value="LPG_synthase_TM"/>
    <property type="match status" value="1"/>
</dbReference>
<dbReference type="AlphaFoldDB" id="A0A0R1LMV5"/>
<dbReference type="InterPro" id="IPR022791">
    <property type="entry name" value="L-PG_synthase/AglD"/>
</dbReference>
<evidence type="ECO:0000313" key="8">
    <source>
        <dbReference type="Proteomes" id="UP000051160"/>
    </source>
</evidence>
<dbReference type="GO" id="GO:0046677">
    <property type="term" value="P:response to antibiotic"/>
    <property type="evidence" value="ECO:0007669"/>
    <property type="project" value="UniProtKB-KW"/>
</dbReference>
<comment type="caution">
    <text evidence="7">The sequence shown here is derived from an EMBL/GenBank/DDBJ whole genome shotgun (WGS) entry which is preliminary data.</text>
</comment>
<dbReference type="GO" id="GO:0006629">
    <property type="term" value="P:lipid metabolic process"/>
    <property type="evidence" value="ECO:0007669"/>
    <property type="project" value="UniProtKB-KW"/>
</dbReference>
<feature type="transmembrane region" description="Helical" evidence="6">
    <location>
        <begin position="152"/>
        <end position="177"/>
    </location>
</feature>
<dbReference type="EC" id="2.3.2.3" evidence="6"/>
<comment type="catalytic activity">
    <reaction evidence="6">
        <text>L-lysyl-tRNA(Lys) + a 1,2-diacyl-sn-glycero-3-phospho-(1'-sn-glycerol) = a 1,2-diacyl-sn-glycero-3-phospho-1'-(3'-O-L-lysyl)-sn-glycerol + tRNA(Lys)</text>
        <dbReference type="Rhea" id="RHEA:10668"/>
        <dbReference type="Rhea" id="RHEA-COMP:9696"/>
        <dbReference type="Rhea" id="RHEA-COMP:9697"/>
        <dbReference type="ChEBI" id="CHEBI:64716"/>
        <dbReference type="ChEBI" id="CHEBI:75792"/>
        <dbReference type="ChEBI" id="CHEBI:78442"/>
        <dbReference type="ChEBI" id="CHEBI:78529"/>
        <dbReference type="EC" id="2.3.2.3"/>
    </reaction>
</comment>
<evidence type="ECO:0000256" key="3">
    <source>
        <dbReference type="ARBA" id="ARBA00022692"/>
    </source>
</evidence>
<evidence type="ECO:0000256" key="4">
    <source>
        <dbReference type="ARBA" id="ARBA00022989"/>
    </source>
</evidence>
<name>A0A0R1LMV5_9LACO</name>
<evidence type="ECO:0000256" key="2">
    <source>
        <dbReference type="ARBA" id="ARBA00022475"/>
    </source>
</evidence>
<dbReference type="NCBIfam" id="TIGR00374">
    <property type="entry name" value="flippase-like domain"/>
    <property type="match status" value="1"/>
</dbReference>
<feature type="transmembrane region" description="Helical" evidence="6">
    <location>
        <begin position="7"/>
        <end position="24"/>
    </location>
</feature>
<feature type="transmembrane region" description="Helical" evidence="6">
    <location>
        <begin position="256"/>
        <end position="277"/>
    </location>
</feature>
<keyword evidence="6" id="KW-0046">Antibiotic resistance</keyword>
<dbReference type="PATRIC" id="fig|1423776.4.peg.2119"/>
<dbReference type="RefSeq" id="WP_056949030.1">
    <property type="nucleotide sequence ID" value="NZ_AZEE01000030.1"/>
</dbReference>